<sequence>MLRGSFAPSPSFSVRKSFRGSPPPALAPFSRPFLPPFSPPPALSRAALWLLSNVKRPPSPSLSSQSAPRGTKRLGRGGLLAKPHACRLRTSGSPSSRRHMRDKGRGGRTSRSRQPFYAGSSDAKRVEGRAPPRAPFPRLLRGRRLRGGVRGNHRRGAGSVVAATRRPPSLRACAGALHAGSGEAAPLGAPSERPLLAAAEASGSGGAMAERPEDLNLPNAVITRIMKEALPDGVNISKEARSAISRAASVFVLYATSCANNFAMKGKRKTLNAADVLSAMEEMEFQRFVVPLKESLEAYRREQKGKKGASELKKKDKDQKGDAEDPEKNRGDENEEEDERMEEEEQNEEEGEEGDS</sequence>
<keyword evidence="6" id="KW-0539">Nucleus</keyword>
<reference evidence="13" key="3">
    <citation type="submission" date="2025-09" db="UniProtKB">
        <authorList>
            <consortium name="Ensembl"/>
        </authorList>
    </citation>
    <scope>IDENTIFICATION</scope>
</reference>
<evidence type="ECO:0000313" key="14">
    <source>
        <dbReference type="Proteomes" id="UP000472272"/>
    </source>
</evidence>
<evidence type="ECO:0000256" key="9">
    <source>
        <dbReference type="ARBA" id="ARBA00045219"/>
    </source>
</evidence>
<dbReference type="Gene3D" id="1.10.20.10">
    <property type="entry name" value="Histone, subunit A"/>
    <property type="match status" value="1"/>
</dbReference>
<organism evidence="13 14">
    <name type="scientific">Podarcis muralis</name>
    <name type="common">Wall lizard</name>
    <name type="synonym">Lacerta muralis</name>
    <dbReference type="NCBI Taxonomy" id="64176"/>
    <lineage>
        <taxon>Eukaryota</taxon>
        <taxon>Metazoa</taxon>
        <taxon>Chordata</taxon>
        <taxon>Craniata</taxon>
        <taxon>Vertebrata</taxon>
        <taxon>Euteleostomi</taxon>
        <taxon>Lepidosauria</taxon>
        <taxon>Squamata</taxon>
        <taxon>Bifurcata</taxon>
        <taxon>Unidentata</taxon>
        <taxon>Episquamata</taxon>
        <taxon>Laterata</taxon>
        <taxon>Lacertibaenia</taxon>
        <taxon>Lacertidae</taxon>
        <taxon>Podarcis</taxon>
    </lineage>
</organism>
<evidence type="ECO:0000256" key="5">
    <source>
        <dbReference type="ARBA" id="ARBA00023125"/>
    </source>
</evidence>
<dbReference type="GO" id="GO:0006974">
    <property type="term" value="P:DNA damage response"/>
    <property type="evidence" value="ECO:0007669"/>
    <property type="project" value="TreeGrafter"/>
</dbReference>
<evidence type="ECO:0000256" key="1">
    <source>
        <dbReference type="ARBA" id="ARBA00004123"/>
    </source>
</evidence>
<evidence type="ECO:0000256" key="10">
    <source>
        <dbReference type="ARBA" id="ARBA00046905"/>
    </source>
</evidence>
<dbReference type="PANTHER" id="PTHR46172">
    <property type="entry name" value="DNA POLYMERASE EPSILON SUBUNIT 3"/>
    <property type="match status" value="1"/>
</dbReference>
<reference evidence="13" key="2">
    <citation type="submission" date="2025-08" db="UniProtKB">
        <authorList>
            <consortium name="Ensembl"/>
        </authorList>
    </citation>
    <scope>IDENTIFICATION</scope>
</reference>
<evidence type="ECO:0000256" key="2">
    <source>
        <dbReference type="ARBA" id="ARBA00022553"/>
    </source>
</evidence>
<dbReference type="Ensembl" id="ENSPMRT00000000018.1">
    <property type="protein sequence ID" value="ENSPMRP00000000018.1"/>
    <property type="gene ID" value="ENSPMRG00000000014.1"/>
</dbReference>
<evidence type="ECO:0000256" key="6">
    <source>
        <dbReference type="ARBA" id="ARBA00023242"/>
    </source>
</evidence>
<keyword evidence="3" id="KW-0007">Acetylation</keyword>
<evidence type="ECO:0000256" key="7">
    <source>
        <dbReference type="ARBA" id="ARBA00039793"/>
    </source>
</evidence>
<dbReference type="InterPro" id="IPR051377">
    <property type="entry name" value="DNA_Pol-Epsilon_Subunit"/>
</dbReference>
<dbReference type="GO" id="GO:0006272">
    <property type="term" value="P:leading strand elongation"/>
    <property type="evidence" value="ECO:0007669"/>
    <property type="project" value="TreeGrafter"/>
</dbReference>
<keyword evidence="14" id="KW-1185">Reference proteome</keyword>
<feature type="compositionally biased region" description="Basic and acidic residues" evidence="11">
    <location>
        <begin position="308"/>
        <end position="332"/>
    </location>
</feature>
<dbReference type="GO" id="GO:0008623">
    <property type="term" value="C:CHRAC"/>
    <property type="evidence" value="ECO:0007669"/>
    <property type="project" value="TreeGrafter"/>
</dbReference>
<feature type="region of interest" description="Disordered" evidence="11">
    <location>
        <begin position="301"/>
        <end position="356"/>
    </location>
</feature>
<dbReference type="GO" id="GO:0008622">
    <property type="term" value="C:epsilon DNA polymerase complex"/>
    <property type="evidence" value="ECO:0007669"/>
    <property type="project" value="TreeGrafter"/>
</dbReference>
<dbReference type="FunFam" id="1.10.20.10:FF:000041">
    <property type="entry name" value="DNA polymerase epsilon subunit 3"/>
    <property type="match status" value="1"/>
</dbReference>
<feature type="compositionally biased region" description="Basic residues" evidence="11">
    <location>
        <begin position="96"/>
        <end position="111"/>
    </location>
</feature>
<evidence type="ECO:0000256" key="11">
    <source>
        <dbReference type="SAM" id="MobiDB-lite"/>
    </source>
</evidence>
<dbReference type="AlphaFoldDB" id="A0A670HJQ1"/>
<feature type="region of interest" description="Disordered" evidence="11">
    <location>
        <begin position="1"/>
        <end position="34"/>
    </location>
</feature>
<comment type="subcellular location">
    <subcellularLocation>
        <location evidence="1">Nucleus</location>
    </subcellularLocation>
</comment>
<feature type="compositionally biased region" description="Acidic residues" evidence="11">
    <location>
        <begin position="333"/>
        <end position="356"/>
    </location>
</feature>
<evidence type="ECO:0000256" key="3">
    <source>
        <dbReference type="ARBA" id="ARBA00022990"/>
    </source>
</evidence>
<proteinExistence type="predicted"/>
<keyword evidence="2" id="KW-0597">Phosphoprotein</keyword>
<evidence type="ECO:0000256" key="8">
    <source>
        <dbReference type="ARBA" id="ARBA00042098"/>
    </source>
</evidence>
<dbReference type="GO" id="GO:0046982">
    <property type="term" value="F:protein heterodimerization activity"/>
    <property type="evidence" value="ECO:0007669"/>
    <property type="project" value="InterPro"/>
</dbReference>
<evidence type="ECO:0000256" key="4">
    <source>
        <dbReference type="ARBA" id="ARBA00023054"/>
    </source>
</evidence>
<protein>
    <recommendedName>
        <fullName evidence="7">DNA polymerase epsilon subunit 3</fullName>
    </recommendedName>
    <alternativeName>
        <fullName evidence="8">DNA polymerase II subunit 3</fullName>
    </alternativeName>
</protein>
<feature type="region of interest" description="Disordered" evidence="11">
    <location>
        <begin position="54"/>
        <end position="138"/>
    </location>
</feature>
<dbReference type="SUPFAM" id="SSF47113">
    <property type="entry name" value="Histone-fold"/>
    <property type="match status" value="1"/>
</dbReference>
<dbReference type="CDD" id="cd22928">
    <property type="entry name" value="HFD_POLE3_DPB4"/>
    <property type="match status" value="1"/>
</dbReference>
<dbReference type="PANTHER" id="PTHR46172:SF1">
    <property type="entry name" value="DNA POLYMERASE EPSILON SUBUNIT 3"/>
    <property type="match status" value="1"/>
</dbReference>
<feature type="domain" description="Transcription factor CBF/NF-Y/archaeal histone" evidence="12">
    <location>
        <begin position="216"/>
        <end position="280"/>
    </location>
</feature>
<comment type="function">
    <text evidence="9">Accessory component of the DNA polymerase epsilon complex. Participates in DNA repair and in chromosomal DNA replication. Forms a complex with CHRAC1 and binds naked DNA, which is then incorporated into chromatin, aided by the nucleosome-remodeling activity of ISWI/SNF2H and ACF1. Does not enhance nucleosome sliding activity of the ACF-5 ISWI chromatin remodeling complex.</text>
</comment>
<accession>A0A670HJQ1</accession>
<evidence type="ECO:0000313" key="13">
    <source>
        <dbReference type="Ensembl" id="ENSPMRP00000000018.1"/>
    </source>
</evidence>
<dbReference type="Proteomes" id="UP000472272">
    <property type="component" value="Chromosome 1"/>
</dbReference>
<reference evidence="13 14" key="1">
    <citation type="journal article" date="2019" name="Proc. Natl. Acad. Sci. U.S.A.">
        <title>Regulatory changes in pterin and carotenoid genes underlie balanced color polymorphisms in the wall lizard.</title>
        <authorList>
            <person name="Andrade P."/>
            <person name="Pinho C."/>
            <person name="Perez I de Lanuza G."/>
            <person name="Afonso S."/>
            <person name="Brejcha J."/>
            <person name="Rubin C.J."/>
            <person name="Wallerman O."/>
            <person name="Pereira P."/>
            <person name="Sabatino S.J."/>
            <person name="Bellati A."/>
            <person name="Pellitteri-Rosa D."/>
            <person name="Bosakova Z."/>
            <person name="Bunikis I."/>
            <person name="Carretero M.A."/>
            <person name="Feiner N."/>
            <person name="Marsik P."/>
            <person name="Pauperio F."/>
            <person name="Salvi D."/>
            <person name="Soler L."/>
            <person name="While G.M."/>
            <person name="Uller T."/>
            <person name="Font E."/>
            <person name="Andersson L."/>
            <person name="Carneiro M."/>
        </authorList>
    </citation>
    <scope>NUCLEOTIDE SEQUENCE</scope>
</reference>
<keyword evidence="4" id="KW-0175">Coiled coil</keyword>
<dbReference type="Pfam" id="PF00808">
    <property type="entry name" value="CBFD_NFYB_HMF"/>
    <property type="match status" value="1"/>
</dbReference>
<comment type="subunit">
    <text evidence="10">Component of the DNA polymerase epsilon complex consisting of four subunits: the catalytic subunit POLE and the accessory subunits POLE2, POLE3 and POLE4. Interaction with POLE4 is a prerequisite for further binding with POLE and POLE2. Heterodimer with CHRAC1; binds to DNA. Component of the CHRAC ISWI chromatin remodeling complex at least composed of SMARCA5/SNF2H, BAZ1A/ACF1, CHRAC1 and POLE3; the complex preferentially binds DNA through the CHRAC1-POLE3 heterodimer and possesses ATP-dependent nucleosome-remodeling activity. Within the complex, the heterodimer with CHRAC1 interacts with SMARCA5/SNF2H; the interaction is direct and enhances nucleosome sliding activity by the SMARCA5/SNF2H and BAZ1A/ACF1 interaction. Within the complex, the heterodimer with CHRAC1 interacts with BAZ1A/ACF1; the interactions are direct.</text>
</comment>
<name>A0A670HJQ1_PODMU</name>
<dbReference type="InterPro" id="IPR009072">
    <property type="entry name" value="Histone-fold"/>
</dbReference>
<dbReference type="GO" id="GO:0031490">
    <property type="term" value="F:chromatin DNA binding"/>
    <property type="evidence" value="ECO:0007669"/>
    <property type="project" value="TreeGrafter"/>
</dbReference>
<keyword evidence="5" id="KW-0238">DNA-binding</keyword>
<evidence type="ECO:0000259" key="12">
    <source>
        <dbReference type="Pfam" id="PF00808"/>
    </source>
</evidence>
<dbReference type="GO" id="GO:0031507">
    <property type="term" value="P:heterochromatin formation"/>
    <property type="evidence" value="ECO:0007669"/>
    <property type="project" value="TreeGrafter"/>
</dbReference>
<dbReference type="InterPro" id="IPR003958">
    <property type="entry name" value="CBFA_NFYB_domain"/>
</dbReference>
<dbReference type="GeneTree" id="ENSGT00940000164386"/>